<dbReference type="InterPro" id="IPR000276">
    <property type="entry name" value="GPCR_Rhodpsn"/>
</dbReference>
<dbReference type="PANTHER" id="PTHR46061">
    <property type="entry name" value="THYROTROPIN-RELEASING HORMONE RECEPTOR"/>
    <property type="match status" value="1"/>
</dbReference>
<dbReference type="AlphaFoldDB" id="A0ABD6F0D8"/>
<comment type="function">
    <text evidence="1">Receptor for thyrotropin-releasing hormone (TRH). Upon ligand binding, this G-protein-coupled receptor triggers activation of the phosphatidylinositol (IP3)-calcium-protein kinase C (PKC) pathway.</text>
</comment>
<dbReference type="Proteomes" id="UP001608902">
    <property type="component" value="Unassembled WGS sequence"/>
</dbReference>
<feature type="transmembrane region" description="Helical" evidence="8">
    <location>
        <begin position="92"/>
        <end position="115"/>
    </location>
</feature>
<dbReference type="Pfam" id="PF00001">
    <property type="entry name" value="7tm_1"/>
    <property type="match status" value="1"/>
</dbReference>
<dbReference type="InterPro" id="IPR017452">
    <property type="entry name" value="GPCR_Rhodpsn_7TM"/>
</dbReference>
<evidence type="ECO:0000256" key="1">
    <source>
        <dbReference type="ARBA" id="ARBA00004100"/>
    </source>
</evidence>
<keyword evidence="4 8" id="KW-0812">Transmembrane</keyword>
<proteinExistence type="predicted"/>
<keyword evidence="11" id="KW-1185">Reference proteome</keyword>
<gene>
    <name evidence="10" type="ORF">AB6A40_011666</name>
</gene>
<dbReference type="PANTHER" id="PTHR46061:SF3">
    <property type="entry name" value="THYROTROPIN-RELEASING HORMONE RECEPTOR"/>
    <property type="match status" value="1"/>
</dbReference>
<dbReference type="GO" id="GO:0016020">
    <property type="term" value="C:membrane"/>
    <property type="evidence" value="ECO:0007669"/>
    <property type="project" value="UniProtKB-SubCell"/>
</dbReference>
<reference evidence="10 11" key="1">
    <citation type="submission" date="2024-08" db="EMBL/GenBank/DDBJ databases">
        <title>Gnathostoma spinigerum genome.</title>
        <authorList>
            <person name="Gonzalez-Bertolin B."/>
            <person name="Monzon S."/>
            <person name="Zaballos A."/>
            <person name="Jimenez P."/>
            <person name="Dekumyoy P."/>
            <person name="Varona S."/>
            <person name="Cuesta I."/>
            <person name="Sumanam S."/>
            <person name="Adisakwattana P."/>
            <person name="Gasser R.B."/>
            <person name="Hernandez-Gonzalez A."/>
            <person name="Young N.D."/>
            <person name="Perteguer M.J."/>
        </authorList>
    </citation>
    <scope>NUCLEOTIDE SEQUENCE [LARGE SCALE GENOMIC DNA]</scope>
    <source>
        <strain evidence="10">AL3</strain>
        <tissue evidence="10">Liver</tissue>
    </source>
</reference>
<evidence type="ECO:0000313" key="10">
    <source>
        <dbReference type="EMBL" id="MFH4984957.1"/>
    </source>
</evidence>
<dbReference type="EMBL" id="JBGFUD010024449">
    <property type="protein sequence ID" value="MFH4984957.1"/>
    <property type="molecule type" value="Genomic_DNA"/>
</dbReference>
<dbReference type="PROSITE" id="PS50262">
    <property type="entry name" value="G_PROTEIN_RECEP_F1_2"/>
    <property type="match status" value="1"/>
</dbReference>
<feature type="transmembrane region" description="Helical" evidence="8">
    <location>
        <begin position="55"/>
        <end position="80"/>
    </location>
</feature>
<sequence length="136" mass="15134">MNWSSDAGRIDDPITLDRYAAMSTSEGNGGAVAKFSDTPLNSSEFNAYWPLHFRISMTLIFSLLSFIGITGNILVIIVVFKVKRMITPTNCYLVSLAASDCLFFIATAPTELAYLHMDETGYQSHSFCFWLPLSMI</sequence>
<evidence type="ECO:0000256" key="4">
    <source>
        <dbReference type="ARBA" id="ARBA00022692"/>
    </source>
</evidence>
<evidence type="ECO:0000256" key="3">
    <source>
        <dbReference type="ARBA" id="ARBA00018873"/>
    </source>
</evidence>
<dbReference type="Gene3D" id="1.20.1070.10">
    <property type="entry name" value="Rhodopsin 7-helix transmembrane proteins"/>
    <property type="match status" value="1"/>
</dbReference>
<dbReference type="PRINTS" id="PR00237">
    <property type="entry name" value="GPCRRHODOPSN"/>
</dbReference>
<evidence type="ECO:0000256" key="7">
    <source>
        <dbReference type="ARBA" id="ARBA00032251"/>
    </source>
</evidence>
<evidence type="ECO:0000259" key="9">
    <source>
        <dbReference type="PROSITE" id="PS50262"/>
    </source>
</evidence>
<comment type="caution">
    <text evidence="10">The sequence shown here is derived from an EMBL/GenBank/DDBJ whole genome shotgun (WGS) entry which is preliminary data.</text>
</comment>
<organism evidence="10 11">
    <name type="scientific">Gnathostoma spinigerum</name>
    <dbReference type="NCBI Taxonomy" id="75299"/>
    <lineage>
        <taxon>Eukaryota</taxon>
        <taxon>Metazoa</taxon>
        <taxon>Ecdysozoa</taxon>
        <taxon>Nematoda</taxon>
        <taxon>Chromadorea</taxon>
        <taxon>Rhabditida</taxon>
        <taxon>Spirurina</taxon>
        <taxon>Gnathostomatomorpha</taxon>
        <taxon>Gnathostomatoidea</taxon>
        <taxon>Gnathostomatidae</taxon>
        <taxon>Gnathostoma</taxon>
    </lineage>
</organism>
<evidence type="ECO:0000256" key="6">
    <source>
        <dbReference type="ARBA" id="ARBA00023136"/>
    </source>
</evidence>
<evidence type="ECO:0000313" key="11">
    <source>
        <dbReference type="Proteomes" id="UP001608902"/>
    </source>
</evidence>
<accession>A0ABD6F0D8</accession>
<dbReference type="SUPFAM" id="SSF81321">
    <property type="entry name" value="Family A G protein-coupled receptor-like"/>
    <property type="match status" value="1"/>
</dbReference>
<feature type="domain" description="G-protein coupled receptors family 1 profile" evidence="9">
    <location>
        <begin position="71"/>
        <end position="136"/>
    </location>
</feature>
<comment type="subcellular location">
    <subcellularLocation>
        <location evidence="2">Membrane</location>
    </subcellularLocation>
</comment>
<name>A0ABD6F0D8_9BILA</name>
<evidence type="ECO:0000256" key="8">
    <source>
        <dbReference type="SAM" id="Phobius"/>
    </source>
</evidence>
<keyword evidence="5 8" id="KW-1133">Transmembrane helix</keyword>
<protein>
    <recommendedName>
        <fullName evidence="3">Thyrotropin-releasing hormone receptor</fullName>
    </recommendedName>
    <alternativeName>
        <fullName evidence="7">Thyroliberin receptor</fullName>
    </alternativeName>
</protein>
<keyword evidence="6 8" id="KW-0472">Membrane</keyword>
<evidence type="ECO:0000256" key="5">
    <source>
        <dbReference type="ARBA" id="ARBA00022989"/>
    </source>
</evidence>
<dbReference type="InterPro" id="IPR002120">
    <property type="entry name" value="TRH_rcpt_1"/>
</dbReference>
<evidence type="ECO:0000256" key="2">
    <source>
        <dbReference type="ARBA" id="ARBA00004370"/>
    </source>
</evidence>